<dbReference type="Pfam" id="PF01738">
    <property type="entry name" value="DLH"/>
    <property type="match status" value="1"/>
</dbReference>
<dbReference type="RefSeq" id="WP_009488918.1">
    <property type="nucleotide sequence ID" value="NZ_CP141050.1"/>
</dbReference>
<dbReference type="PATRIC" id="fig|864069.3.peg.344"/>
<dbReference type="eggNOG" id="COG0412">
    <property type="taxonomic scope" value="Bacteria"/>
</dbReference>
<evidence type="ECO:0000259" key="2">
    <source>
        <dbReference type="Pfam" id="PF01738"/>
    </source>
</evidence>
<dbReference type="STRING" id="864069.MicloDRAFT_00003240"/>
<accession>I4Z3K5</accession>
<dbReference type="GO" id="GO:0016787">
    <property type="term" value="F:hydrolase activity"/>
    <property type="evidence" value="ECO:0007669"/>
    <property type="project" value="UniProtKB-KW"/>
</dbReference>
<dbReference type="Proteomes" id="UP000003947">
    <property type="component" value="Unassembled WGS sequence"/>
</dbReference>
<reference evidence="3 4" key="1">
    <citation type="submission" date="2012-02" db="EMBL/GenBank/DDBJ databases">
        <title>Improved High-Quality Draft sequence of Microvirga sp. WSM3557.</title>
        <authorList>
            <consortium name="US DOE Joint Genome Institute"/>
            <person name="Lucas S."/>
            <person name="Han J."/>
            <person name="Lapidus A."/>
            <person name="Cheng J.-F."/>
            <person name="Goodwin L."/>
            <person name="Pitluck S."/>
            <person name="Peters L."/>
            <person name="Zhang X."/>
            <person name="Detter J.C."/>
            <person name="Han C."/>
            <person name="Tapia R."/>
            <person name="Land M."/>
            <person name="Hauser L."/>
            <person name="Kyrpides N."/>
            <person name="Ivanova N."/>
            <person name="Pagani I."/>
            <person name="Brau L."/>
            <person name="Yates R."/>
            <person name="O'Hara G."/>
            <person name="Rui T."/>
            <person name="Howieson J."/>
            <person name="Reeve W."/>
            <person name="Woyke T."/>
        </authorList>
    </citation>
    <scope>NUCLEOTIDE SEQUENCE [LARGE SCALE GENOMIC DNA]</scope>
    <source>
        <strain evidence="3 4">WSM3557</strain>
    </source>
</reference>
<protein>
    <submittedName>
        <fullName evidence="3">Dienelactone hydrolase-like enzyme</fullName>
    </submittedName>
</protein>
<dbReference type="PANTHER" id="PTHR46623:SF6">
    <property type="entry name" value="ALPHA_BETA-HYDROLASES SUPERFAMILY PROTEIN"/>
    <property type="match status" value="1"/>
</dbReference>
<sequence>MARKMRERGEEPKPTPGTRIEGYLAKPTGDGPFSAVVVLPDCIGMTPFVREMLPAQLASWGYVTLVVDSWTSRNAQAGCFLNGQEPPGVDRIADAYGGLFYLAGLPTVQRDRVGLLGFATGGVFVLTLAEPQSQSSVVNDENLGFKAGLAYYPECTALGQVQKAAFPLLILVGREDQRTRAQGCEEIARPANGDGNSIEVQVYPGVKHGFADPRWGAIGEILGFAAAYDAKAAEDALGRAHAFLDRTLKGKSP</sequence>
<dbReference type="AlphaFoldDB" id="I4Z3K5"/>
<dbReference type="SUPFAM" id="SSF53474">
    <property type="entry name" value="alpha/beta-Hydrolases"/>
    <property type="match status" value="1"/>
</dbReference>
<evidence type="ECO:0000313" key="3">
    <source>
        <dbReference type="EMBL" id="EIM30797.1"/>
    </source>
</evidence>
<dbReference type="InterPro" id="IPR051049">
    <property type="entry name" value="Dienelactone_hydrolase-like"/>
</dbReference>
<name>I4Z3K5_9HYPH</name>
<proteinExistence type="predicted"/>
<dbReference type="InterPro" id="IPR029058">
    <property type="entry name" value="AB_hydrolase_fold"/>
</dbReference>
<dbReference type="EMBL" id="JH660635">
    <property type="protein sequence ID" value="EIM30797.1"/>
    <property type="molecule type" value="Genomic_DNA"/>
</dbReference>
<dbReference type="InterPro" id="IPR002925">
    <property type="entry name" value="Dienelactn_hydro"/>
</dbReference>
<dbReference type="Gene3D" id="3.40.50.1820">
    <property type="entry name" value="alpha/beta hydrolase"/>
    <property type="match status" value="1"/>
</dbReference>
<keyword evidence="4" id="KW-1185">Reference proteome</keyword>
<evidence type="ECO:0000313" key="4">
    <source>
        <dbReference type="Proteomes" id="UP000003947"/>
    </source>
</evidence>
<keyword evidence="3" id="KW-0378">Hydrolase</keyword>
<evidence type="ECO:0000256" key="1">
    <source>
        <dbReference type="SAM" id="MobiDB-lite"/>
    </source>
</evidence>
<organism evidence="3 4">
    <name type="scientific">Microvirga lotononidis</name>
    <dbReference type="NCBI Taxonomy" id="864069"/>
    <lineage>
        <taxon>Bacteria</taxon>
        <taxon>Pseudomonadati</taxon>
        <taxon>Pseudomonadota</taxon>
        <taxon>Alphaproteobacteria</taxon>
        <taxon>Hyphomicrobiales</taxon>
        <taxon>Methylobacteriaceae</taxon>
        <taxon>Microvirga</taxon>
    </lineage>
</organism>
<dbReference type="HOGENOM" id="CLU_064072_0_0_5"/>
<feature type="region of interest" description="Disordered" evidence="1">
    <location>
        <begin position="1"/>
        <end position="24"/>
    </location>
</feature>
<gene>
    <name evidence="3" type="ORF">MicloDRAFT_00003240</name>
</gene>
<dbReference type="PANTHER" id="PTHR46623">
    <property type="entry name" value="CARBOXYMETHYLENEBUTENOLIDASE-RELATED"/>
    <property type="match status" value="1"/>
</dbReference>
<feature type="domain" description="Dienelactone hydrolase" evidence="2">
    <location>
        <begin position="20"/>
        <end position="246"/>
    </location>
</feature>